<gene>
    <name evidence="1" type="ORF">JQS30_09855</name>
</gene>
<name>A0A895XR94_9ACTN</name>
<sequence length="405" mass="42032">MSEALDHLGTAAANTPVVKHVWSAGNSVYDAWGDPAQLTAAAADAATSGWALYSEVKSLGGWLTDPIGNLAGLGVDMLLAFVQPIQDLIHLVTGDPGSMADAARVWDDVGASLQEAGSYVVEAGESNLGDTYSLDVLVARGALGVAGTCLSGLTVLGFGVKMLLTIAQCIATLAYEIIKMLLSQLVKHLIISGLVALATAKITLGGSLGKFLAWAKVQSANTYIKAGGKYDATQSLMENLGGAVQEEVTKMFGENLNKTLFKITNSTIKDTVLTVLPESATGESSVSSPQGTGSGGGALSILINPEGLRQASADVNHLAGEVDGIVSRSNDAGTSDITWGVVGIPWAAGYFAASNAYRQLIKTSASALEVCSSTLDHQAEAWQSVEDTITQVFDDYDEEISVSER</sequence>
<dbReference type="EMBL" id="CP070496">
    <property type="protein sequence ID" value="QSB04118.1"/>
    <property type="molecule type" value="Genomic_DNA"/>
</dbReference>
<organism evidence="1 2">
    <name type="scientific">Natronoglycomyces albus</name>
    <dbReference type="NCBI Taxonomy" id="2811108"/>
    <lineage>
        <taxon>Bacteria</taxon>
        <taxon>Bacillati</taxon>
        <taxon>Actinomycetota</taxon>
        <taxon>Actinomycetes</taxon>
        <taxon>Glycomycetales</taxon>
        <taxon>Glycomycetaceae</taxon>
        <taxon>Natronoglycomyces</taxon>
    </lineage>
</organism>
<accession>A0A895XR94</accession>
<dbReference type="RefSeq" id="WP_213170117.1">
    <property type="nucleotide sequence ID" value="NZ_CP070496.1"/>
</dbReference>
<protein>
    <recommendedName>
        <fullName evidence="3">WXG100 family type VII secretion target</fullName>
    </recommendedName>
</protein>
<dbReference type="Proteomes" id="UP000662939">
    <property type="component" value="Chromosome"/>
</dbReference>
<proteinExistence type="predicted"/>
<evidence type="ECO:0000313" key="2">
    <source>
        <dbReference type="Proteomes" id="UP000662939"/>
    </source>
</evidence>
<evidence type="ECO:0000313" key="1">
    <source>
        <dbReference type="EMBL" id="QSB04118.1"/>
    </source>
</evidence>
<keyword evidence="2" id="KW-1185">Reference proteome</keyword>
<dbReference type="AlphaFoldDB" id="A0A895XR94"/>
<dbReference type="KEGG" id="nav:JQS30_09855"/>
<reference evidence="1" key="1">
    <citation type="submission" date="2021-02" db="EMBL/GenBank/DDBJ databases">
        <title>Natronoglycomyces albus gen. nov., sp. nov, a haloalkaliphilic actinobacterium from a soda solonchak soil.</title>
        <authorList>
            <person name="Sorokin D.Y."/>
            <person name="Khijniak T.V."/>
            <person name="Zakharycheva A.P."/>
            <person name="Boueva O.V."/>
            <person name="Ariskina E.V."/>
            <person name="Hahnke R.L."/>
            <person name="Bunk B."/>
            <person name="Sproer C."/>
            <person name="Schumann P."/>
            <person name="Evtushenko L.I."/>
            <person name="Kublanov I.V."/>
        </authorList>
    </citation>
    <scope>NUCLEOTIDE SEQUENCE</scope>
    <source>
        <strain evidence="1">DSM 106290</strain>
    </source>
</reference>
<evidence type="ECO:0008006" key="3">
    <source>
        <dbReference type="Google" id="ProtNLM"/>
    </source>
</evidence>